<feature type="chain" id="PRO_5007173083" description="Excalibur calcium-binding protein" evidence="2">
    <location>
        <begin position="28"/>
        <end position="154"/>
    </location>
</feature>
<feature type="compositionally biased region" description="Low complexity" evidence="1">
    <location>
        <begin position="80"/>
        <end position="104"/>
    </location>
</feature>
<dbReference type="AlphaFoldDB" id="A0A124H9R1"/>
<dbReference type="EMBL" id="LMWM01000028">
    <property type="protein sequence ID" value="KUM85792.1"/>
    <property type="molecule type" value="Genomic_DNA"/>
</dbReference>
<dbReference type="OrthoDB" id="5681216at2"/>
<accession>A0A124H9R1</accession>
<comment type="caution">
    <text evidence="3">The sequence shown here is derived from an EMBL/GenBank/DDBJ whole genome shotgun (WGS) entry which is preliminary data.</text>
</comment>
<organism evidence="3 4">
    <name type="scientific">Streptomyces pseudovenezuelae</name>
    <dbReference type="NCBI Taxonomy" id="67350"/>
    <lineage>
        <taxon>Bacteria</taxon>
        <taxon>Bacillati</taxon>
        <taxon>Actinomycetota</taxon>
        <taxon>Actinomycetes</taxon>
        <taxon>Kitasatosporales</taxon>
        <taxon>Streptomycetaceae</taxon>
        <taxon>Streptomyces</taxon>
        <taxon>Streptomyces aurantiacus group</taxon>
    </lineage>
</organism>
<feature type="region of interest" description="Disordered" evidence="1">
    <location>
        <begin position="44"/>
        <end position="111"/>
    </location>
</feature>
<dbReference type="GeneID" id="95697631"/>
<gene>
    <name evidence="3" type="ORF">AQI94_24585</name>
</gene>
<evidence type="ECO:0000256" key="2">
    <source>
        <dbReference type="SAM" id="SignalP"/>
    </source>
</evidence>
<feature type="signal peptide" evidence="2">
    <location>
        <begin position="1"/>
        <end position="27"/>
    </location>
</feature>
<evidence type="ECO:0000313" key="4">
    <source>
        <dbReference type="Proteomes" id="UP000053039"/>
    </source>
</evidence>
<protein>
    <recommendedName>
        <fullName evidence="5">Excalibur calcium-binding protein</fullName>
    </recommendedName>
</protein>
<feature type="compositionally biased region" description="Basic and acidic residues" evidence="1">
    <location>
        <begin position="46"/>
        <end position="58"/>
    </location>
</feature>
<proteinExistence type="predicted"/>
<dbReference type="RefSeq" id="WP_031060483.1">
    <property type="nucleotide sequence ID" value="NZ_CP107755.1"/>
</dbReference>
<dbReference type="Proteomes" id="UP000053039">
    <property type="component" value="Unassembled WGS sequence"/>
</dbReference>
<evidence type="ECO:0000313" key="3">
    <source>
        <dbReference type="EMBL" id="KUM85792.1"/>
    </source>
</evidence>
<evidence type="ECO:0000256" key="1">
    <source>
        <dbReference type="SAM" id="MobiDB-lite"/>
    </source>
</evidence>
<name>A0A124H9R1_9ACTN</name>
<sequence>MAIRTTLTGAALAVLATAGPLTGIAHAQGDLDCADFAYQEDAQAQFDRDRSDPNRLDEDQGPDDGIACEVLPRRDTAVVSAATPLSTPLSTPATPLTSPLPTLGVQGGSGGSVGPAGFERAIGVALAVGGVGLAGAYVVRRRRATHPPARLRDR</sequence>
<evidence type="ECO:0008006" key="5">
    <source>
        <dbReference type="Google" id="ProtNLM"/>
    </source>
</evidence>
<keyword evidence="2" id="KW-0732">Signal</keyword>
<reference evidence="3 4" key="1">
    <citation type="submission" date="2015-10" db="EMBL/GenBank/DDBJ databases">
        <title>Draft genome sequence of Streptomyces pseudovenezuelae DSM 40212, type strain for the species Streptomyces pseudovenezuelae.</title>
        <authorList>
            <person name="Ruckert C."/>
            <person name="Winkler A."/>
            <person name="Kalinowski J."/>
            <person name="Kampfer P."/>
            <person name="Glaeser S."/>
        </authorList>
    </citation>
    <scope>NUCLEOTIDE SEQUENCE [LARGE SCALE GENOMIC DNA]</scope>
    <source>
        <strain evidence="3 4">DSM 40212</strain>
    </source>
</reference>